<dbReference type="Proteomes" id="UP001365542">
    <property type="component" value="Unassembled WGS sequence"/>
</dbReference>
<protein>
    <recommendedName>
        <fullName evidence="14">lytic cellulose monooxygenase (C4-dehydrogenating)</fullName>
        <ecNumber evidence="14">1.14.99.56</ecNumber>
    </recommendedName>
</protein>
<dbReference type="CDD" id="cd21175">
    <property type="entry name" value="LPMO_AA9"/>
    <property type="match status" value="1"/>
</dbReference>
<keyword evidence="5" id="KW-0136">Cellulose degradation</keyword>
<feature type="domain" description="Auxiliary Activity family 9 catalytic" evidence="17">
    <location>
        <begin position="18"/>
        <end position="231"/>
    </location>
</feature>
<keyword evidence="4" id="KW-0479">Metal-binding</keyword>
<evidence type="ECO:0000256" key="8">
    <source>
        <dbReference type="ARBA" id="ARBA00023033"/>
    </source>
</evidence>
<comment type="catalytic activity">
    <reaction evidence="13">
        <text>[(1-&gt;4)-beta-D-glucosyl]n+m + reduced acceptor + O2 = 4-dehydro-beta-D-glucosyl-[(1-&gt;4)-beta-D-glucosyl]n-1 + [(1-&gt;4)-beta-D-glucosyl]m + acceptor + H2O.</text>
        <dbReference type="EC" id="1.14.99.56"/>
    </reaction>
</comment>
<dbReference type="AlphaFoldDB" id="A0AAV9WRA0"/>
<keyword evidence="3" id="KW-0964">Secreted</keyword>
<sequence length="547" mass="57994">MKTTLITLLSAVTSVMGHGYVQEFLIGGERYTGSLPFFDQYQHPAPDRITQAFWANGNSFVDDVTSTDIACDKGAVPAKLVAKATAGSEVTFFWTAWPDSHKGPVITYLADCGGDCTTAVGSQLNWFKIDEAGLMPDGTWAADALIKNNNTWTVTLPSKIKNGQYLMRHEIIALHAAENAKGAQFYPSCTNIEISGATGENTPETVKFPGAYSATDPGILINIYYPKVTNYTVPGPKLYSDNGPTGATPTTVSVFGTSTAFPVMVPTATQGVFPSFGSPYGTGGVQAVPTVTDTTVAPEPYPTAAATDLEDEEDETVTLTHTTTIVTTIGGQHVTMTAVYTTTAPSCDGEEEETETTTVSSSHVVYQTVTVPKPAKHPKPTAEPEACTEKVVTSVQTVTVTQPAVTVTVTNVPVAVPTEKPSTSVMAINTEGPHPYPTAVPTNIPTSLPTGFSTIPAPTAESVPTTTSSVSQPTGTGVPMTPYGSALTRRDCDEAYMKCQRSYEGCMKRAKRSGMQTRSCEKYKRDVCVEGLRGCDARIWGYGSASA</sequence>
<keyword evidence="9" id="KW-1015">Disulfide bond</keyword>
<gene>
    <name evidence="18" type="ORF">TWF694_006114</name>
</gene>
<evidence type="ECO:0000256" key="15">
    <source>
        <dbReference type="SAM" id="MobiDB-lite"/>
    </source>
</evidence>
<proteinExistence type="inferred from homology"/>
<evidence type="ECO:0000256" key="3">
    <source>
        <dbReference type="ARBA" id="ARBA00022525"/>
    </source>
</evidence>
<keyword evidence="7" id="KW-0186">Copper</keyword>
<evidence type="ECO:0000256" key="4">
    <source>
        <dbReference type="ARBA" id="ARBA00022723"/>
    </source>
</evidence>
<dbReference type="Gene3D" id="2.70.50.70">
    <property type="match status" value="1"/>
</dbReference>
<evidence type="ECO:0000256" key="5">
    <source>
        <dbReference type="ARBA" id="ARBA00023001"/>
    </source>
</evidence>
<comment type="cofactor">
    <cofactor evidence="1">
        <name>Cu(2+)</name>
        <dbReference type="ChEBI" id="CHEBI:29036"/>
    </cofactor>
</comment>
<evidence type="ECO:0000256" key="2">
    <source>
        <dbReference type="ARBA" id="ARBA00004613"/>
    </source>
</evidence>
<dbReference type="InterPro" id="IPR049892">
    <property type="entry name" value="AA9"/>
</dbReference>
<evidence type="ECO:0000259" key="17">
    <source>
        <dbReference type="Pfam" id="PF03443"/>
    </source>
</evidence>
<reference evidence="18 19" key="1">
    <citation type="submission" date="2019-10" db="EMBL/GenBank/DDBJ databases">
        <authorList>
            <person name="Palmer J.M."/>
        </authorList>
    </citation>
    <scope>NUCLEOTIDE SEQUENCE [LARGE SCALE GENOMIC DNA]</scope>
    <source>
        <strain evidence="18 19">TWF694</strain>
    </source>
</reference>
<keyword evidence="6" id="KW-0560">Oxidoreductase</keyword>
<evidence type="ECO:0000256" key="1">
    <source>
        <dbReference type="ARBA" id="ARBA00001973"/>
    </source>
</evidence>
<evidence type="ECO:0000256" key="14">
    <source>
        <dbReference type="ARBA" id="ARBA00047174"/>
    </source>
</evidence>
<dbReference type="GO" id="GO:0004497">
    <property type="term" value="F:monooxygenase activity"/>
    <property type="evidence" value="ECO:0007669"/>
    <property type="project" value="UniProtKB-KW"/>
</dbReference>
<evidence type="ECO:0000256" key="11">
    <source>
        <dbReference type="ARBA" id="ARBA00023326"/>
    </source>
</evidence>
<accession>A0AAV9WRA0</accession>
<evidence type="ECO:0000256" key="12">
    <source>
        <dbReference type="ARBA" id="ARBA00044502"/>
    </source>
</evidence>
<comment type="caution">
    <text evidence="18">The sequence shown here is derived from an EMBL/GenBank/DDBJ whole genome shotgun (WGS) entry which is preliminary data.</text>
</comment>
<keyword evidence="16" id="KW-0732">Signal</keyword>
<dbReference type="GO" id="GO:0046872">
    <property type="term" value="F:metal ion binding"/>
    <property type="evidence" value="ECO:0007669"/>
    <property type="project" value="UniProtKB-KW"/>
</dbReference>
<comment type="subcellular location">
    <subcellularLocation>
        <location evidence="2">Secreted</location>
    </subcellularLocation>
</comment>
<evidence type="ECO:0000256" key="7">
    <source>
        <dbReference type="ARBA" id="ARBA00023008"/>
    </source>
</evidence>
<dbReference type="GO" id="GO:0030245">
    <property type="term" value="P:cellulose catabolic process"/>
    <property type="evidence" value="ECO:0007669"/>
    <property type="project" value="UniProtKB-KW"/>
</dbReference>
<feature type="chain" id="PRO_5043900444" description="lytic cellulose monooxygenase (C4-dehydrogenating)" evidence="16">
    <location>
        <begin position="18"/>
        <end position="547"/>
    </location>
</feature>
<dbReference type="Pfam" id="PF03443">
    <property type="entry name" value="AA9"/>
    <property type="match status" value="1"/>
</dbReference>
<feature type="region of interest" description="Disordered" evidence="15">
    <location>
        <begin position="459"/>
        <end position="482"/>
    </location>
</feature>
<feature type="compositionally biased region" description="Low complexity" evidence="15">
    <location>
        <begin position="459"/>
        <end position="477"/>
    </location>
</feature>
<dbReference type="GO" id="GO:0005576">
    <property type="term" value="C:extracellular region"/>
    <property type="evidence" value="ECO:0007669"/>
    <property type="project" value="UniProtKB-SubCell"/>
</dbReference>
<evidence type="ECO:0000256" key="13">
    <source>
        <dbReference type="ARBA" id="ARBA00045077"/>
    </source>
</evidence>
<comment type="similarity">
    <text evidence="12">Belongs to the polysaccharide monooxygenase AA9 family.</text>
</comment>
<dbReference type="PANTHER" id="PTHR33353:SF6">
    <property type="entry name" value="ENDOGLUCANASE IV"/>
    <property type="match status" value="1"/>
</dbReference>
<name>A0AAV9WRA0_9PEZI</name>
<evidence type="ECO:0000256" key="9">
    <source>
        <dbReference type="ARBA" id="ARBA00023157"/>
    </source>
</evidence>
<feature type="signal peptide" evidence="16">
    <location>
        <begin position="1"/>
        <end position="17"/>
    </location>
</feature>
<dbReference type="PANTHER" id="PTHR33353">
    <property type="entry name" value="PUTATIVE (AFU_ORTHOLOGUE AFUA_1G12560)-RELATED"/>
    <property type="match status" value="1"/>
</dbReference>
<keyword evidence="19" id="KW-1185">Reference proteome</keyword>
<evidence type="ECO:0000256" key="6">
    <source>
        <dbReference type="ARBA" id="ARBA00023002"/>
    </source>
</evidence>
<dbReference type="EC" id="1.14.99.56" evidence="14"/>
<evidence type="ECO:0000313" key="18">
    <source>
        <dbReference type="EMBL" id="KAK6523222.1"/>
    </source>
</evidence>
<keyword evidence="10" id="KW-0119">Carbohydrate metabolism</keyword>
<keyword evidence="11" id="KW-0624">Polysaccharide degradation</keyword>
<evidence type="ECO:0000313" key="19">
    <source>
        <dbReference type="Proteomes" id="UP001365542"/>
    </source>
</evidence>
<dbReference type="EMBL" id="JAVHJO010000019">
    <property type="protein sequence ID" value="KAK6523222.1"/>
    <property type="molecule type" value="Genomic_DNA"/>
</dbReference>
<organism evidence="18 19">
    <name type="scientific">Orbilia ellipsospora</name>
    <dbReference type="NCBI Taxonomy" id="2528407"/>
    <lineage>
        <taxon>Eukaryota</taxon>
        <taxon>Fungi</taxon>
        <taxon>Dikarya</taxon>
        <taxon>Ascomycota</taxon>
        <taxon>Pezizomycotina</taxon>
        <taxon>Orbiliomycetes</taxon>
        <taxon>Orbiliales</taxon>
        <taxon>Orbiliaceae</taxon>
        <taxon>Orbilia</taxon>
    </lineage>
</organism>
<keyword evidence="8" id="KW-0503">Monooxygenase</keyword>
<evidence type="ECO:0000256" key="16">
    <source>
        <dbReference type="SAM" id="SignalP"/>
    </source>
</evidence>
<dbReference type="InterPro" id="IPR005103">
    <property type="entry name" value="AA9_LPMO"/>
</dbReference>
<evidence type="ECO:0000256" key="10">
    <source>
        <dbReference type="ARBA" id="ARBA00023277"/>
    </source>
</evidence>